<reference evidence="1" key="1">
    <citation type="submission" date="2022-07" db="EMBL/GenBank/DDBJ databases">
        <title>Phylogenomic reconstructions and comparative analyses of Kickxellomycotina fungi.</title>
        <authorList>
            <person name="Reynolds N.K."/>
            <person name="Stajich J.E."/>
            <person name="Barry K."/>
            <person name="Grigoriev I.V."/>
            <person name="Crous P."/>
            <person name="Smith M.E."/>
        </authorList>
    </citation>
    <scope>NUCLEOTIDE SEQUENCE</scope>
    <source>
        <strain evidence="1">BCRC 34297</strain>
    </source>
</reference>
<gene>
    <name evidence="1" type="ORF">GGI19_004822</name>
</gene>
<organism evidence="1 2">
    <name type="scientific">Coemansia pectinata</name>
    <dbReference type="NCBI Taxonomy" id="1052879"/>
    <lineage>
        <taxon>Eukaryota</taxon>
        <taxon>Fungi</taxon>
        <taxon>Fungi incertae sedis</taxon>
        <taxon>Zoopagomycota</taxon>
        <taxon>Kickxellomycotina</taxon>
        <taxon>Kickxellomycetes</taxon>
        <taxon>Kickxellales</taxon>
        <taxon>Kickxellaceae</taxon>
        <taxon>Coemansia</taxon>
    </lineage>
</organism>
<name>A0A9W8GXY0_9FUNG</name>
<dbReference type="AlphaFoldDB" id="A0A9W8GXY0"/>
<dbReference type="EMBL" id="JANBUH010000476">
    <property type="protein sequence ID" value="KAJ2750918.1"/>
    <property type="molecule type" value="Genomic_DNA"/>
</dbReference>
<keyword evidence="2" id="KW-1185">Reference proteome</keyword>
<dbReference type="OrthoDB" id="47375at2759"/>
<dbReference type="Proteomes" id="UP001140011">
    <property type="component" value="Unassembled WGS sequence"/>
</dbReference>
<sequence length="210" mass="23497">MSSIAEFDTHRRIYADMVANNVQSALILSSQVDVEVDLKMRLANAMGNSIAQQYDILFIGQLYSDTSEPGASDVSAVLKQPLASADSSLVQQRMWTKKEFMSRKTQAFRSTYPRGISHAYAVNGSMARKLHQRLEHKMTSDAHDLDSILADMAMANHSLAYSISPPPIAMHCCEQMGGQHLSRSTLYAMSLRTEDPSNYAPYNDWVDVWK</sequence>
<protein>
    <submittedName>
        <fullName evidence="1">Uncharacterized protein</fullName>
    </submittedName>
</protein>
<evidence type="ECO:0000313" key="1">
    <source>
        <dbReference type="EMBL" id="KAJ2750918.1"/>
    </source>
</evidence>
<proteinExistence type="predicted"/>
<evidence type="ECO:0000313" key="2">
    <source>
        <dbReference type="Proteomes" id="UP001140011"/>
    </source>
</evidence>
<accession>A0A9W8GXY0</accession>
<comment type="caution">
    <text evidence="1">The sequence shown here is derived from an EMBL/GenBank/DDBJ whole genome shotgun (WGS) entry which is preliminary data.</text>
</comment>